<dbReference type="PANTHER" id="PTHR24006">
    <property type="entry name" value="UBIQUITIN CARBOXYL-TERMINAL HYDROLASE"/>
    <property type="match status" value="1"/>
</dbReference>
<dbReference type="Gene3D" id="2.30.30.140">
    <property type="match status" value="1"/>
</dbReference>
<dbReference type="AlphaFoldDB" id="A0AAD2G8J1"/>
<evidence type="ECO:0000256" key="8">
    <source>
        <dbReference type="SAM" id="SignalP"/>
    </source>
</evidence>
<dbReference type="EC" id="3.4.19.12" evidence="2"/>
<evidence type="ECO:0000313" key="11">
    <source>
        <dbReference type="Proteomes" id="UP001295423"/>
    </source>
</evidence>
<keyword evidence="5" id="KW-0378">Hydrolase</keyword>
<dbReference type="InterPro" id="IPR038765">
    <property type="entry name" value="Papain-like_cys_pep_sf"/>
</dbReference>
<keyword evidence="11" id="KW-1185">Reference proteome</keyword>
<feature type="chain" id="PRO_5041991615" description="ubiquitinyl hydrolase 1" evidence="8">
    <location>
        <begin position="33"/>
        <end position="441"/>
    </location>
</feature>
<dbReference type="PROSITE" id="PS50235">
    <property type="entry name" value="USP_3"/>
    <property type="match status" value="1"/>
</dbReference>
<feature type="region of interest" description="Disordered" evidence="7">
    <location>
        <begin position="54"/>
        <end position="74"/>
    </location>
</feature>
<feature type="domain" description="USP" evidence="9">
    <location>
        <begin position="3"/>
        <end position="345"/>
    </location>
</feature>
<protein>
    <recommendedName>
        <fullName evidence="2">ubiquitinyl hydrolase 1</fullName>
        <ecNumber evidence="2">3.4.19.12</ecNumber>
    </recommendedName>
</protein>
<dbReference type="GO" id="GO:0006508">
    <property type="term" value="P:proteolysis"/>
    <property type="evidence" value="ECO:0007669"/>
    <property type="project" value="UniProtKB-KW"/>
</dbReference>
<dbReference type="CDD" id="cd20404">
    <property type="entry name" value="Tudor_Agenet_AtEML-like"/>
    <property type="match status" value="1"/>
</dbReference>
<dbReference type="Proteomes" id="UP001295423">
    <property type="component" value="Unassembled WGS sequence"/>
</dbReference>
<gene>
    <name evidence="10" type="ORF">CYCCA115_LOCUS21734</name>
</gene>
<comment type="caution">
    <text evidence="10">The sequence shown here is derived from an EMBL/GenBank/DDBJ whole genome shotgun (WGS) entry which is preliminary data.</text>
</comment>
<evidence type="ECO:0000256" key="6">
    <source>
        <dbReference type="ARBA" id="ARBA00022807"/>
    </source>
</evidence>
<dbReference type="SUPFAM" id="SSF54001">
    <property type="entry name" value="Cysteine proteinases"/>
    <property type="match status" value="1"/>
</dbReference>
<evidence type="ECO:0000256" key="2">
    <source>
        <dbReference type="ARBA" id="ARBA00012759"/>
    </source>
</evidence>
<keyword evidence="6" id="KW-0788">Thiol protease</keyword>
<dbReference type="Pfam" id="PF00443">
    <property type="entry name" value="UCH"/>
    <property type="match status" value="1"/>
</dbReference>
<dbReference type="InterPro" id="IPR028889">
    <property type="entry name" value="USP"/>
</dbReference>
<reference evidence="10" key="1">
    <citation type="submission" date="2023-08" db="EMBL/GenBank/DDBJ databases">
        <authorList>
            <person name="Audoor S."/>
            <person name="Bilcke G."/>
        </authorList>
    </citation>
    <scope>NUCLEOTIDE SEQUENCE</scope>
</reference>
<evidence type="ECO:0000256" key="4">
    <source>
        <dbReference type="ARBA" id="ARBA00022786"/>
    </source>
</evidence>
<dbReference type="InterPro" id="IPR050164">
    <property type="entry name" value="Peptidase_C19"/>
</dbReference>
<dbReference type="PANTHER" id="PTHR24006:SF687">
    <property type="entry name" value="UBIQUITIN CARBOXYL-TERMINAL HYDROLASE 10"/>
    <property type="match status" value="1"/>
</dbReference>
<dbReference type="Gene3D" id="3.90.70.10">
    <property type="entry name" value="Cysteine proteinases"/>
    <property type="match status" value="1"/>
</dbReference>
<dbReference type="CDD" id="cd02257">
    <property type="entry name" value="Peptidase_C19"/>
    <property type="match status" value="1"/>
</dbReference>
<dbReference type="GO" id="GO:0016579">
    <property type="term" value="P:protein deubiquitination"/>
    <property type="evidence" value="ECO:0007669"/>
    <property type="project" value="InterPro"/>
</dbReference>
<evidence type="ECO:0000256" key="3">
    <source>
        <dbReference type="ARBA" id="ARBA00022670"/>
    </source>
</evidence>
<evidence type="ECO:0000259" key="9">
    <source>
        <dbReference type="PROSITE" id="PS50235"/>
    </source>
</evidence>
<dbReference type="EMBL" id="CAKOGP040002258">
    <property type="protein sequence ID" value="CAJ1966151.1"/>
    <property type="molecule type" value="Genomic_DNA"/>
</dbReference>
<keyword evidence="8" id="KW-0732">Signal</keyword>
<evidence type="ECO:0000313" key="10">
    <source>
        <dbReference type="EMBL" id="CAJ1966151.1"/>
    </source>
</evidence>
<evidence type="ECO:0000256" key="7">
    <source>
        <dbReference type="SAM" id="MobiDB-lite"/>
    </source>
</evidence>
<keyword evidence="3" id="KW-0645">Protease</keyword>
<name>A0AAD2G8J1_9STRA</name>
<feature type="signal peptide" evidence="8">
    <location>
        <begin position="1"/>
        <end position="32"/>
    </location>
</feature>
<dbReference type="InterPro" id="IPR001394">
    <property type="entry name" value="Peptidase_C19_UCH"/>
</dbReference>
<accession>A0AAD2G8J1</accession>
<evidence type="ECO:0000256" key="1">
    <source>
        <dbReference type="ARBA" id="ARBA00000707"/>
    </source>
</evidence>
<evidence type="ECO:0000256" key="5">
    <source>
        <dbReference type="ARBA" id="ARBA00022801"/>
    </source>
</evidence>
<proteinExistence type="predicted"/>
<comment type="catalytic activity">
    <reaction evidence="1">
        <text>Thiol-dependent hydrolysis of ester, thioester, amide, peptide and isopeptide bonds formed by the C-terminal Gly of ubiquitin (a 76-residue protein attached to proteins as an intracellular targeting signal).</text>
        <dbReference type="EC" id="3.4.19.12"/>
    </reaction>
</comment>
<dbReference type="GO" id="GO:0005829">
    <property type="term" value="C:cytosol"/>
    <property type="evidence" value="ECO:0007669"/>
    <property type="project" value="TreeGrafter"/>
</dbReference>
<dbReference type="GO" id="GO:0005634">
    <property type="term" value="C:nucleus"/>
    <property type="evidence" value="ECO:0007669"/>
    <property type="project" value="TreeGrafter"/>
</dbReference>
<organism evidence="10 11">
    <name type="scientific">Cylindrotheca closterium</name>
    <dbReference type="NCBI Taxonomy" id="2856"/>
    <lineage>
        <taxon>Eukaryota</taxon>
        <taxon>Sar</taxon>
        <taxon>Stramenopiles</taxon>
        <taxon>Ochrophyta</taxon>
        <taxon>Bacillariophyta</taxon>
        <taxon>Bacillariophyceae</taxon>
        <taxon>Bacillariophycidae</taxon>
        <taxon>Bacillariales</taxon>
        <taxon>Bacillariaceae</taxon>
        <taxon>Cylindrotheca</taxon>
    </lineage>
</organism>
<sequence length="441" mass="49457">MTRGIKNVSGVSCHISCALQILLHSLIPICDALTKKENGPHPSRPLHQMSEFAKELRDDSPPDDENPLSPVDPSPLYKMLKDFRSSTAKSTLSLEPEDVGDASTAILMLLKLLRQQSKDWASLVDLCSMGSMRYSIKGEYHIAASDGSNKKRIRIKPGKIKQMPFPFPISGEYQSLDEALKTALQPTEVVGYNWQSQKPESYEEICYDEAGQVVELKDDDCNSDNYDSKTEWKTEKALHIEELPHYCFFHLDRFSYDSMGDKTLLNPTVEIPPSLELSALQSKAEGSLQLLGGILHVSEGGKIEEEGHYVTLVRIDEDVWVLIDDETCTEIRSDETAMERLKGTTDDSGNFVCATLVAFGPLDQKANTNHRDRMFHRIVGQIQSQTPEEVVGKRILVKWAKEKFYAGIVKGYHAATGKHSILYDDGDVKQYVLSQKIAEFP</sequence>
<keyword evidence="4" id="KW-0833">Ubl conjugation pathway</keyword>
<dbReference type="GO" id="GO:0004843">
    <property type="term" value="F:cysteine-type deubiquitinase activity"/>
    <property type="evidence" value="ECO:0007669"/>
    <property type="project" value="UniProtKB-EC"/>
</dbReference>